<organism evidence="2 3">
    <name type="scientific">Vespula squamosa</name>
    <name type="common">Southern yellow jacket</name>
    <name type="synonym">Wasp</name>
    <dbReference type="NCBI Taxonomy" id="30214"/>
    <lineage>
        <taxon>Eukaryota</taxon>
        <taxon>Metazoa</taxon>
        <taxon>Ecdysozoa</taxon>
        <taxon>Arthropoda</taxon>
        <taxon>Hexapoda</taxon>
        <taxon>Insecta</taxon>
        <taxon>Pterygota</taxon>
        <taxon>Neoptera</taxon>
        <taxon>Endopterygota</taxon>
        <taxon>Hymenoptera</taxon>
        <taxon>Apocrita</taxon>
        <taxon>Aculeata</taxon>
        <taxon>Vespoidea</taxon>
        <taxon>Vespidae</taxon>
        <taxon>Vespinae</taxon>
        <taxon>Vespula</taxon>
    </lineage>
</organism>
<feature type="non-terminal residue" evidence="2">
    <location>
        <position position="62"/>
    </location>
</feature>
<accession>A0ABD2BET7</accession>
<dbReference type="AlphaFoldDB" id="A0ABD2BET7"/>
<comment type="caution">
    <text evidence="2">The sequence shown here is derived from an EMBL/GenBank/DDBJ whole genome shotgun (WGS) entry which is preliminary data.</text>
</comment>
<feature type="region of interest" description="Disordered" evidence="1">
    <location>
        <begin position="1"/>
        <end position="22"/>
    </location>
</feature>
<dbReference type="EMBL" id="JAUDFV010000105">
    <property type="protein sequence ID" value="KAL2731254.1"/>
    <property type="molecule type" value="Genomic_DNA"/>
</dbReference>
<feature type="compositionally biased region" description="Polar residues" evidence="1">
    <location>
        <begin position="11"/>
        <end position="20"/>
    </location>
</feature>
<evidence type="ECO:0000256" key="1">
    <source>
        <dbReference type="SAM" id="MobiDB-lite"/>
    </source>
</evidence>
<proteinExistence type="predicted"/>
<gene>
    <name evidence="2" type="ORF">V1478_004799</name>
</gene>
<keyword evidence="3" id="KW-1185">Reference proteome</keyword>
<reference evidence="2 3" key="1">
    <citation type="journal article" date="2024" name="Ann. Entomol. Soc. Am.">
        <title>Genomic analyses of the southern and eastern yellowjacket wasps (Hymenoptera: Vespidae) reveal evolutionary signatures of social life.</title>
        <authorList>
            <person name="Catto M.A."/>
            <person name="Caine P.B."/>
            <person name="Orr S.E."/>
            <person name="Hunt B.G."/>
            <person name="Goodisman M.A.D."/>
        </authorList>
    </citation>
    <scope>NUCLEOTIDE SEQUENCE [LARGE SCALE GENOMIC DNA]</scope>
    <source>
        <strain evidence="2">233</strain>
        <tissue evidence="2">Head and thorax</tissue>
    </source>
</reference>
<dbReference type="Proteomes" id="UP001607302">
    <property type="component" value="Unassembled WGS sequence"/>
</dbReference>
<protein>
    <submittedName>
        <fullName evidence="2">Uncharacterized protein</fullName>
    </submittedName>
</protein>
<evidence type="ECO:0000313" key="3">
    <source>
        <dbReference type="Proteomes" id="UP001607302"/>
    </source>
</evidence>
<evidence type="ECO:0000313" key="2">
    <source>
        <dbReference type="EMBL" id="KAL2731254.1"/>
    </source>
</evidence>
<name>A0ABD2BET7_VESSQ</name>
<sequence>MFGKAWGRKTGCTTYTNDSGPLQGLRVRPLSLGREEAVSWIQQHLDTSLASLSLVSERRSEF</sequence>